<dbReference type="EMBL" id="JBBAXC010000005">
    <property type="protein sequence ID" value="MEI5907014.1"/>
    <property type="molecule type" value="Genomic_DNA"/>
</dbReference>
<dbReference type="RefSeq" id="WP_336586452.1">
    <property type="nucleotide sequence ID" value="NZ_JBBAXC010000005.1"/>
</dbReference>
<protein>
    <submittedName>
        <fullName evidence="1">Uncharacterized protein</fullName>
    </submittedName>
</protein>
<keyword evidence="2" id="KW-1185">Reference proteome</keyword>
<evidence type="ECO:0000313" key="1">
    <source>
        <dbReference type="EMBL" id="MEI5907014.1"/>
    </source>
</evidence>
<organism evidence="1 2">
    <name type="scientific">Bacillus spongiae</name>
    <dbReference type="NCBI Taxonomy" id="2683610"/>
    <lineage>
        <taxon>Bacteria</taxon>
        <taxon>Bacillati</taxon>
        <taxon>Bacillota</taxon>
        <taxon>Bacilli</taxon>
        <taxon>Bacillales</taxon>
        <taxon>Bacillaceae</taxon>
        <taxon>Bacillus</taxon>
    </lineage>
</organism>
<proteinExistence type="predicted"/>
<comment type="caution">
    <text evidence="1">The sequence shown here is derived from an EMBL/GenBank/DDBJ whole genome shotgun (WGS) entry which is preliminary data.</text>
</comment>
<accession>A0ABU8HCD5</accession>
<dbReference type="Proteomes" id="UP001312865">
    <property type="component" value="Unassembled WGS sequence"/>
</dbReference>
<gene>
    <name evidence="1" type="ORF">WAK64_08085</name>
</gene>
<sequence length="72" mass="8858">MKPNNKKDIQKQFYKIYKGHISVSEFEEWLYDAQEIGSIYGDDFYFILLDLNYKNKHIKNDIERHLEREIPF</sequence>
<evidence type="ECO:0000313" key="2">
    <source>
        <dbReference type="Proteomes" id="UP001312865"/>
    </source>
</evidence>
<reference evidence="1 2" key="1">
    <citation type="journal article" date="2018" name="J. Microbiol.">
        <title>Bacillus spongiae sp. nov., isolated from sponge of Jeju Island.</title>
        <authorList>
            <person name="Lee G.E."/>
            <person name="Im W.T."/>
            <person name="Park J.S."/>
        </authorList>
    </citation>
    <scope>NUCLEOTIDE SEQUENCE [LARGE SCALE GENOMIC DNA]</scope>
    <source>
        <strain evidence="1 2">135PIL107-10</strain>
    </source>
</reference>
<name>A0ABU8HCD5_9BACI</name>